<feature type="region of interest" description="Disordered" evidence="2">
    <location>
        <begin position="86"/>
        <end position="115"/>
    </location>
</feature>
<dbReference type="InterPro" id="IPR002713">
    <property type="entry name" value="FF_domain"/>
</dbReference>
<dbReference type="AlphaFoldDB" id="A0A0N1P142"/>
<feature type="compositionally biased region" description="Basic and acidic residues" evidence="2">
    <location>
        <begin position="167"/>
        <end position="185"/>
    </location>
</feature>
<feature type="region of interest" description="Disordered" evidence="2">
    <location>
        <begin position="1"/>
        <end position="68"/>
    </location>
</feature>
<feature type="region of interest" description="Disordered" evidence="2">
    <location>
        <begin position="167"/>
        <end position="288"/>
    </location>
</feature>
<dbReference type="InterPro" id="IPR036517">
    <property type="entry name" value="FF_domain_sf"/>
</dbReference>
<dbReference type="Pfam" id="PF01846">
    <property type="entry name" value="FF"/>
    <property type="match status" value="1"/>
</dbReference>
<reference evidence="4 5" key="1">
    <citation type="submission" date="2015-06" db="EMBL/GenBank/DDBJ databases">
        <title>Draft genome of the ant-associated black yeast Phialophora attae CBS 131958.</title>
        <authorList>
            <person name="Moreno L.F."/>
            <person name="Stielow B.J."/>
            <person name="de Hoog S."/>
            <person name="Vicente V.A."/>
            <person name="Weiss V.A."/>
            <person name="de Vries M."/>
            <person name="Cruz L.M."/>
            <person name="Souza E.M."/>
        </authorList>
    </citation>
    <scope>NUCLEOTIDE SEQUENCE [LARGE SCALE GENOMIC DNA]</scope>
    <source>
        <strain evidence="4 5">CBS 131958</strain>
    </source>
</reference>
<evidence type="ECO:0000313" key="4">
    <source>
        <dbReference type="EMBL" id="KPI40036.1"/>
    </source>
</evidence>
<dbReference type="PROSITE" id="PS01159">
    <property type="entry name" value="WW_DOMAIN_1"/>
    <property type="match status" value="1"/>
</dbReference>
<dbReference type="PANTHER" id="PTHR15377">
    <property type="entry name" value="TRANSCRIPTION ELONGATION REGULATOR 1"/>
    <property type="match status" value="1"/>
</dbReference>
<dbReference type="InterPro" id="IPR001202">
    <property type="entry name" value="WW_dom"/>
</dbReference>
<feature type="compositionally biased region" description="Polar residues" evidence="2">
    <location>
        <begin position="45"/>
        <end position="54"/>
    </location>
</feature>
<dbReference type="VEuPathDB" id="FungiDB:AB675_11403"/>
<feature type="compositionally biased region" description="Acidic residues" evidence="2">
    <location>
        <begin position="263"/>
        <end position="273"/>
    </location>
</feature>
<dbReference type="InterPro" id="IPR036020">
    <property type="entry name" value="WW_dom_sf"/>
</dbReference>
<dbReference type="SUPFAM" id="SSF81698">
    <property type="entry name" value="FF domain"/>
    <property type="match status" value="1"/>
</dbReference>
<gene>
    <name evidence="4" type="ORF">AB675_11403</name>
</gene>
<dbReference type="PANTHER" id="PTHR15377:SF3">
    <property type="entry name" value="WW DOMAIN-CONTAINING PROTEIN"/>
    <property type="match status" value="1"/>
</dbReference>
<dbReference type="FunFam" id="2.20.70.10:FF:000049">
    <property type="entry name" value="Transcription elongation regulator 1-like"/>
    <property type="match status" value="1"/>
</dbReference>
<feature type="domain" description="WW" evidence="3">
    <location>
        <begin position="123"/>
        <end position="150"/>
    </location>
</feature>
<sequence length="479" mass="53382">MLKSTHRSAGLQPSTSLPEGWTEHTAPSGHKYYYNKSTKSSTYTRPTIETTAANQGEEPLFAEEAGPDPIVQATLRAQEDFARQTAQPGHFTGGNSYQQRPPRRGHGGDRPKTKAAIPDCGAWVLVTTKFGRRFVHNTETKQSLWKFPQDVMMKVIDMDRAEWERKQRAKAIDDAQAEKTTKDDGTMTVPKSANEAADKADPPQQDGDESSDYEEVEVTDDEAEGEPGIAPKRPRLSVTPPPATGPAELTEDDIAYQLAAMEADSDNYYDEDYPNSQPGDQDDEEEGLPMTASDSVALFRSLLDSTNTSPYTTFDSLLVLPQLVEDGRWLSLPNMSSRRDAFTSWSRDRVAELAALKEQQQAAAAAAADAADSDPKVQYLSFLAEKATPKLYWPEFKRKYKREEIMKAYEPSDKDKEKIYRDFVGKLKLGSGARRKELVDLLKSAEKDGGKIPLKVKRDVRYWAVSQAERDEVVGAWLG</sequence>
<accession>A0A0N1P142</accession>
<evidence type="ECO:0000256" key="1">
    <source>
        <dbReference type="ARBA" id="ARBA00022737"/>
    </source>
</evidence>
<dbReference type="Gene3D" id="2.20.70.10">
    <property type="match status" value="2"/>
</dbReference>
<dbReference type="GO" id="GO:0005634">
    <property type="term" value="C:nucleus"/>
    <property type="evidence" value="ECO:0007669"/>
    <property type="project" value="TreeGrafter"/>
</dbReference>
<dbReference type="PROSITE" id="PS50020">
    <property type="entry name" value="WW_DOMAIN_2"/>
    <property type="match status" value="2"/>
</dbReference>
<feature type="compositionally biased region" description="Low complexity" evidence="2">
    <location>
        <begin position="31"/>
        <end position="44"/>
    </location>
</feature>
<dbReference type="SUPFAM" id="SSF51045">
    <property type="entry name" value="WW domain"/>
    <property type="match status" value="2"/>
</dbReference>
<comment type="caution">
    <text evidence="4">The sequence shown here is derived from an EMBL/GenBank/DDBJ whole genome shotgun (WGS) entry which is preliminary data.</text>
</comment>
<evidence type="ECO:0000313" key="5">
    <source>
        <dbReference type="Proteomes" id="UP000038010"/>
    </source>
</evidence>
<feature type="compositionally biased region" description="Acidic residues" evidence="2">
    <location>
        <begin position="206"/>
        <end position="225"/>
    </location>
</feature>
<dbReference type="EMBL" id="LFJN01000013">
    <property type="protein sequence ID" value="KPI40036.1"/>
    <property type="molecule type" value="Genomic_DNA"/>
</dbReference>
<dbReference type="OrthoDB" id="410044at2759"/>
<dbReference type="GO" id="GO:0003712">
    <property type="term" value="F:transcription coregulator activity"/>
    <property type="evidence" value="ECO:0007669"/>
    <property type="project" value="TreeGrafter"/>
</dbReference>
<organism evidence="4 5">
    <name type="scientific">Cyphellophora attinorum</name>
    <dbReference type="NCBI Taxonomy" id="1664694"/>
    <lineage>
        <taxon>Eukaryota</taxon>
        <taxon>Fungi</taxon>
        <taxon>Dikarya</taxon>
        <taxon>Ascomycota</taxon>
        <taxon>Pezizomycotina</taxon>
        <taxon>Eurotiomycetes</taxon>
        <taxon>Chaetothyriomycetidae</taxon>
        <taxon>Chaetothyriales</taxon>
        <taxon>Cyphellophoraceae</taxon>
        <taxon>Cyphellophora</taxon>
    </lineage>
</organism>
<dbReference type="CDD" id="cd00201">
    <property type="entry name" value="WW"/>
    <property type="match status" value="1"/>
</dbReference>
<evidence type="ECO:0000259" key="3">
    <source>
        <dbReference type="PROSITE" id="PS50020"/>
    </source>
</evidence>
<dbReference type="GeneID" id="28732127"/>
<keyword evidence="5" id="KW-1185">Reference proteome</keyword>
<feature type="domain" description="WW" evidence="3">
    <location>
        <begin position="15"/>
        <end position="48"/>
    </location>
</feature>
<name>A0A0N1P142_9EURO</name>
<dbReference type="RefSeq" id="XP_017999999.1">
    <property type="nucleotide sequence ID" value="XM_018140247.1"/>
</dbReference>
<dbReference type="Pfam" id="PF00397">
    <property type="entry name" value="WW"/>
    <property type="match status" value="1"/>
</dbReference>
<keyword evidence="1" id="KW-0677">Repeat</keyword>
<dbReference type="STRING" id="1664694.A0A0N1P142"/>
<proteinExistence type="predicted"/>
<dbReference type="Proteomes" id="UP000038010">
    <property type="component" value="Unassembled WGS sequence"/>
</dbReference>
<evidence type="ECO:0000256" key="2">
    <source>
        <dbReference type="SAM" id="MobiDB-lite"/>
    </source>
</evidence>
<dbReference type="SMART" id="SM00456">
    <property type="entry name" value="WW"/>
    <property type="match status" value="2"/>
</dbReference>
<dbReference type="InterPro" id="IPR045148">
    <property type="entry name" value="TCRG1-like"/>
</dbReference>
<dbReference type="GO" id="GO:0070063">
    <property type="term" value="F:RNA polymerase binding"/>
    <property type="evidence" value="ECO:0007669"/>
    <property type="project" value="InterPro"/>
</dbReference>
<dbReference type="Gene3D" id="1.10.10.440">
    <property type="entry name" value="FF domain"/>
    <property type="match status" value="1"/>
</dbReference>
<protein>
    <submittedName>
        <fullName evidence="4">Pre-mRNA-splicing factor dre4</fullName>
    </submittedName>
</protein>